<name>A0A9N9KDL3_9GLOM</name>
<reference evidence="1" key="1">
    <citation type="submission" date="2021-06" db="EMBL/GenBank/DDBJ databases">
        <authorList>
            <person name="Kallberg Y."/>
            <person name="Tangrot J."/>
            <person name="Rosling A."/>
        </authorList>
    </citation>
    <scope>NUCLEOTIDE SEQUENCE</scope>
    <source>
        <strain evidence="1">MA453B</strain>
    </source>
</reference>
<evidence type="ECO:0000313" key="2">
    <source>
        <dbReference type="Proteomes" id="UP000789405"/>
    </source>
</evidence>
<comment type="caution">
    <text evidence="1">The sequence shown here is derived from an EMBL/GenBank/DDBJ whole genome shotgun (WGS) entry which is preliminary data.</text>
</comment>
<keyword evidence="2" id="KW-1185">Reference proteome</keyword>
<gene>
    <name evidence="1" type="ORF">DERYTH_LOCUS27534</name>
</gene>
<proteinExistence type="predicted"/>
<organism evidence="1 2">
    <name type="scientific">Dentiscutata erythropus</name>
    <dbReference type="NCBI Taxonomy" id="1348616"/>
    <lineage>
        <taxon>Eukaryota</taxon>
        <taxon>Fungi</taxon>
        <taxon>Fungi incertae sedis</taxon>
        <taxon>Mucoromycota</taxon>
        <taxon>Glomeromycotina</taxon>
        <taxon>Glomeromycetes</taxon>
        <taxon>Diversisporales</taxon>
        <taxon>Gigasporaceae</taxon>
        <taxon>Dentiscutata</taxon>
    </lineage>
</organism>
<protein>
    <submittedName>
        <fullName evidence="1">14387_t:CDS:1</fullName>
    </submittedName>
</protein>
<dbReference type="OrthoDB" id="2311762at2759"/>
<accession>A0A9N9KDL3</accession>
<feature type="non-terminal residue" evidence="1">
    <location>
        <position position="1"/>
    </location>
</feature>
<evidence type="ECO:0000313" key="1">
    <source>
        <dbReference type="EMBL" id="CAG8823617.1"/>
    </source>
</evidence>
<dbReference type="EMBL" id="CAJVPY010063669">
    <property type="protein sequence ID" value="CAG8823617.1"/>
    <property type="molecule type" value="Genomic_DNA"/>
</dbReference>
<dbReference type="AlphaFoldDB" id="A0A9N9KDL3"/>
<dbReference type="Proteomes" id="UP000789405">
    <property type="component" value="Unassembled WGS sequence"/>
</dbReference>
<sequence>KSEYRINLSKTALKEDLESIRKGVKIVIGLIVGLLRDRITMCDEHEIKKRRIQKANK</sequence>